<keyword evidence="2" id="KW-0472">Membrane</keyword>
<dbReference type="GeneID" id="37133047"/>
<dbReference type="EMBL" id="KZ821679">
    <property type="protein sequence ID" value="PYH85747.1"/>
    <property type="molecule type" value="Genomic_DNA"/>
</dbReference>
<dbReference type="AlphaFoldDB" id="A0A319CSD0"/>
<dbReference type="RefSeq" id="XP_025495947.1">
    <property type="nucleotide sequence ID" value="XM_025630306.1"/>
</dbReference>
<dbReference type="VEuPathDB" id="FungiDB:BO82DRAFT_166564"/>
<name>A0A319CSD0_9EURO</name>
<keyword evidence="2" id="KW-0812">Transmembrane</keyword>
<evidence type="ECO:0000256" key="2">
    <source>
        <dbReference type="SAM" id="Phobius"/>
    </source>
</evidence>
<protein>
    <submittedName>
        <fullName evidence="3">Uncharacterized protein</fullName>
    </submittedName>
</protein>
<proteinExistence type="predicted"/>
<reference evidence="3 4" key="1">
    <citation type="submission" date="2016-12" db="EMBL/GenBank/DDBJ databases">
        <title>The genomes of Aspergillus section Nigri reveals drivers in fungal speciation.</title>
        <authorList>
            <consortium name="DOE Joint Genome Institute"/>
            <person name="Vesth T.C."/>
            <person name="Nybo J."/>
            <person name="Theobald S."/>
            <person name="Brandl J."/>
            <person name="Frisvad J.C."/>
            <person name="Nielsen K.F."/>
            <person name="Lyhne E.K."/>
            <person name="Kogle M.E."/>
            <person name="Kuo A."/>
            <person name="Riley R."/>
            <person name="Clum A."/>
            <person name="Nolan M."/>
            <person name="Lipzen A."/>
            <person name="Salamov A."/>
            <person name="Henrissat B."/>
            <person name="Wiebenga A."/>
            <person name="De Vries R.P."/>
            <person name="Grigoriev I.V."/>
            <person name="Mortensen U.H."/>
            <person name="Andersen M.R."/>
            <person name="Baker S.E."/>
        </authorList>
    </citation>
    <scope>NUCLEOTIDE SEQUENCE [LARGE SCALE GENOMIC DNA]</scope>
    <source>
        <strain evidence="3 4">CBS 121591</strain>
    </source>
</reference>
<organism evidence="3 4">
    <name type="scientific">Aspergillus uvarum CBS 121591</name>
    <dbReference type="NCBI Taxonomy" id="1448315"/>
    <lineage>
        <taxon>Eukaryota</taxon>
        <taxon>Fungi</taxon>
        <taxon>Dikarya</taxon>
        <taxon>Ascomycota</taxon>
        <taxon>Pezizomycotina</taxon>
        <taxon>Eurotiomycetes</taxon>
        <taxon>Eurotiomycetidae</taxon>
        <taxon>Eurotiales</taxon>
        <taxon>Aspergillaceae</taxon>
        <taxon>Aspergillus</taxon>
        <taxon>Aspergillus subgen. Circumdati</taxon>
    </lineage>
</organism>
<keyword evidence="4" id="KW-1185">Reference proteome</keyword>
<feature type="transmembrane region" description="Helical" evidence="2">
    <location>
        <begin position="29"/>
        <end position="52"/>
    </location>
</feature>
<accession>A0A319CSD0</accession>
<keyword evidence="2" id="KW-1133">Transmembrane helix</keyword>
<gene>
    <name evidence="3" type="ORF">BO82DRAFT_166564</name>
</gene>
<dbReference type="Proteomes" id="UP000248340">
    <property type="component" value="Unassembled WGS sequence"/>
</dbReference>
<evidence type="ECO:0000256" key="1">
    <source>
        <dbReference type="SAM" id="MobiDB-lite"/>
    </source>
</evidence>
<evidence type="ECO:0000313" key="4">
    <source>
        <dbReference type="Proteomes" id="UP000248340"/>
    </source>
</evidence>
<sequence>MRTEIPRSVKPTNLNLGDFFKVLNVQQGLVLPSLLVVLPLLIAVTGNARGLFWKGTARKMTSGQGNAEKGTGHWKRRTGPAIVESNPDPSASEQSRCYRYDDHDGCSVSLRLLAHHRTLIRSRRPWPR</sequence>
<evidence type="ECO:0000313" key="3">
    <source>
        <dbReference type="EMBL" id="PYH85747.1"/>
    </source>
</evidence>
<feature type="region of interest" description="Disordered" evidence="1">
    <location>
        <begin position="60"/>
        <end position="96"/>
    </location>
</feature>